<sequence length="339" mass="39552">MLRFAKHSKVFSRFIRSERLPRKDCLDRLPNDVLLDGIMSYLDIFDILRLRRVSTLYYELTHHAAIWKRLLRQADVPLPPLPPTARHTPSRMNSFEVERLLCRAYSHHFNWSGYKPRCFSEWTFNSHHRVLEMVWVPGGRYLVASVTDPTETKYSLVIFTVDINKRCRPIAKTDTQTKAYGLRVKYVTVRGEKSLAVAYLRREYHHKTDRRHSMKGSLPDVSQYSTYYEIDPEIEFRFECVALRVRLTLLERLTDLCINLDAAEFVRQASWEPRPFEYLVCIRSGPTHRLLCPDIEEMFGKTYLAVAKWPNDIVLKSLDGGSSVIITCAPVPGAIDQVR</sequence>
<dbReference type="InterPro" id="IPR036047">
    <property type="entry name" value="F-box-like_dom_sf"/>
</dbReference>
<dbReference type="EMBL" id="KZ084094">
    <property type="protein sequence ID" value="OSD04965.1"/>
    <property type="molecule type" value="Genomic_DNA"/>
</dbReference>
<dbReference type="STRING" id="1353009.A0A1Y2IUZ3"/>
<feature type="domain" description="F-box" evidence="1">
    <location>
        <begin position="26"/>
        <end position="72"/>
    </location>
</feature>
<dbReference type="InterPro" id="IPR001810">
    <property type="entry name" value="F-box_dom"/>
</dbReference>
<proteinExistence type="predicted"/>
<organism evidence="2 3">
    <name type="scientific">Trametes coccinea (strain BRFM310)</name>
    <name type="common">Pycnoporus coccineus</name>
    <dbReference type="NCBI Taxonomy" id="1353009"/>
    <lineage>
        <taxon>Eukaryota</taxon>
        <taxon>Fungi</taxon>
        <taxon>Dikarya</taxon>
        <taxon>Basidiomycota</taxon>
        <taxon>Agaricomycotina</taxon>
        <taxon>Agaricomycetes</taxon>
        <taxon>Polyporales</taxon>
        <taxon>Polyporaceae</taxon>
        <taxon>Trametes</taxon>
    </lineage>
</organism>
<dbReference type="Pfam" id="PF12937">
    <property type="entry name" value="F-box-like"/>
    <property type="match status" value="1"/>
</dbReference>
<dbReference type="AlphaFoldDB" id="A0A1Y2IUZ3"/>
<evidence type="ECO:0000313" key="3">
    <source>
        <dbReference type="Proteomes" id="UP000193067"/>
    </source>
</evidence>
<dbReference type="Proteomes" id="UP000193067">
    <property type="component" value="Unassembled WGS sequence"/>
</dbReference>
<dbReference type="SUPFAM" id="SSF81383">
    <property type="entry name" value="F-box domain"/>
    <property type="match status" value="1"/>
</dbReference>
<dbReference type="OrthoDB" id="3219396at2759"/>
<accession>A0A1Y2IUZ3</accession>
<keyword evidence="3" id="KW-1185">Reference proteome</keyword>
<reference evidence="2 3" key="1">
    <citation type="journal article" date="2015" name="Biotechnol. Biofuels">
        <title>Enhanced degradation of softwood versus hardwood by the white-rot fungus Pycnoporus coccineus.</title>
        <authorList>
            <person name="Couturier M."/>
            <person name="Navarro D."/>
            <person name="Chevret D."/>
            <person name="Henrissat B."/>
            <person name="Piumi F."/>
            <person name="Ruiz-Duenas F.J."/>
            <person name="Martinez A.T."/>
            <person name="Grigoriev I.V."/>
            <person name="Riley R."/>
            <person name="Lipzen A."/>
            <person name="Berrin J.G."/>
            <person name="Master E.R."/>
            <person name="Rosso M.N."/>
        </authorList>
    </citation>
    <scope>NUCLEOTIDE SEQUENCE [LARGE SCALE GENOMIC DNA]</scope>
    <source>
        <strain evidence="2 3">BRFM310</strain>
    </source>
</reference>
<dbReference type="Gene3D" id="1.20.1280.50">
    <property type="match status" value="1"/>
</dbReference>
<gene>
    <name evidence="2" type="ORF">PYCCODRAFT_1362559</name>
</gene>
<evidence type="ECO:0000259" key="1">
    <source>
        <dbReference type="Pfam" id="PF12937"/>
    </source>
</evidence>
<name>A0A1Y2IUZ3_TRAC3</name>
<protein>
    <recommendedName>
        <fullName evidence="1">F-box domain-containing protein</fullName>
    </recommendedName>
</protein>
<evidence type="ECO:0000313" key="2">
    <source>
        <dbReference type="EMBL" id="OSD04965.1"/>
    </source>
</evidence>